<proteinExistence type="predicted"/>
<dbReference type="Gramene" id="KQL27221">
    <property type="protein sequence ID" value="KQL27221"/>
    <property type="gene ID" value="SETIT_033712mg"/>
</dbReference>
<reference evidence="1" key="2">
    <citation type="submission" date="2018-08" db="UniProtKB">
        <authorList>
            <consortium name="EnsemblPlants"/>
        </authorList>
    </citation>
    <scope>IDENTIFICATION</scope>
    <source>
        <strain evidence="1">Yugu1</strain>
    </source>
</reference>
<dbReference type="InParanoid" id="K4A4A8"/>
<reference evidence="2" key="1">
    <citation type="journal article" date="2012" name="Nat. Biotechnol.">
        <title>Reference genome sequence of the model plant Setaria.</title>
        <authorList>
            <person name="Bennetzen J.L."/>
            <person name="Schmutz J."/>
            <person name="Wang H."/>
            <person name="Percifield R."/>
            <person name="Hawkins J."/>
            <person name="Pontaroli A.C."/>
            <person name="Estep M."/>
            <person name="Feng L."/>
            <person name="Vaughn J.N."/>
            <person name="Grimwood J."/>
            <person name="Jenkins J."/>
            <person name="Barry K."/>
            <person name="Lindquist E."/>
            <person name="Hellsten U."/>
            <person name="Deshpande S."/>
            <person name="Wang X."/>
            <person name="Wu X."/>
            <person name="Mitros T."/>
            <person name="Triplett J."/>
            <person name="Yang X."/>
            <person name="Ye C.Y."/>
            <person name="Mauro-Herrera M."/>
            <person name="Wang L."/>
            <person name="Li P."/>
            <person name="Sharma M."/>
            <person name="Sharma R."/>
            <person name="Ronald P.C."/>
            <person name="Panaud O."/>
            <person name="Kellogg E.A."/>
            <person name="Brutnell T.P."/>
            <person name="Doust A.N."/>
            <person name="Tuskan G.A."/>
            <person name="Rokhsar D."/>
            <person name="Devos K.M."/>
        </authorList>
    </citation>
    <scope>NUCLEOTIDE SEQUENCE [LARGE SCALE GENOMIC DNA]</scope>
    <source>
        <strain evidence="2">cv. Yugu1</strain>
    </source>
</reference>
<dbReference type="Proteomes" id="UP000004995">
    <property type="component" value="Unassembled WGS sequence"/>
</dbReference>
<dbReference type="AlphaFoldDB" id="K4A4A8"/>
<dbReference type="HOGENOM" id="CLU_3072263_0_0_1"/>
<evidence type="ECO:0000313" key="1">
    <source>
        <dbReference type="EnsemblPlants" id="KQL27221"/>
    </source>
</evidence>
<dbReference type="EMBL" id="AGNK02001376">
    <property type="status" value="NOT_ANNOTATED_CDS"/>
    <property type="molecule type" value="Genomic_DNA"/>
</dbReference>
<evidence type="ECO:0000313" key="2">
    <source>
        <dbReference type="Proteomes" id="UP000004995"/>
    </source>
</evidence>
<protein>
    <submittedName>
        <fullName evidence="1">Uncharacterized protein</fullName>
    </submittedName>
</protein>
<keyword evidence="2" id="KW-1185">Reference proteome</keyword>
<dbReference type="EnsemblPlants" id="KQL27221">
    <property type="protein sequence ID" value="KQL27221"/>
    <property type="gene ID" value="SETIT_033712mg"/>
</dbReference>
<sequence length="53" mass="5722">MGFTWTTRHGAGSATPLQVALAIPLGSWRVPATTNTPRSTPPPCISLSFFCYR</sequence>
<name>K4A4A8_SETIT</name>
<organism evidence="1 2">
    <name type="scientific">Setaria italica</name>
    <name type="common">Foxtail millet</name>
    <name type="synonym">Panicum italicum</name>
    <dbReference type="NCBI Taxonomy" id="4555"/>
    <lineage>
        <taxon>Eukaryota</taxon>
        <taxon>Viridiplantae</taxon>
        <taxon>Streptophyta</taxon>
        <taxon>Embryophyta</taxon>
        <taxon>Tracheophyta</taxon>
        <taxon>Spermatophyta</taxon>
        <taxon>Magnoliopsida</taxon>
        <taxon>Liliopsida</taxon>
        <taxon>Poales</taxon>
        <taxon>Poaceae</taxon>
        <taxon>PACMAD clade</taxon>
        <taxon>Panicoideae</taxon>
        <taxon>Panicodae</taxon>
        <taxon>Paniceae</taxon>
        <taxon>Cenchrinae</taxon>
        <taxon>Setaria</taxon>
    </lineage>
</organism>
<accession>K4A4A8</accession>